<accession>A0ABS9CNC1</accession>
<protein>
    <submittedName>
        <fullName evidence="3">Zinc ribbon domain-containing protein</fullName>
    </submittedName>
</protein>
<dbReference type="Proteomes" id="UP001299220">
    <property type="component" value="Unassembled WGS sequence"/>
</dbReference>
<comment type="caution">
    <text evidence="3">The sequence shown here is derived from an EMBL/GenBank/DDBJ whole genome shotgun (WGS) entry which is preliminary data.</text>
</comment>
<evidence type="ECO:0000259" key="2">
    <source>
        <dbReference type="Pfam" id="PF13240"/>
    </source>
</evidence>
<keyword evidence="1" id="KW-1133">Transmembrane helix</keyword>
<evidence type="ECO:0000313" key="3">
    <source>
        <dbReference type="EMBL" id="MCF2652661.1"/>
    </source>
</evidence>
<reference evidence="3 4" key="1">
    <citation type="submission" date="2020-12" db="EMBL/GenBank/DDBJ databases">
        <title>Whole genome sequences of gut porcine anaerobes.</title>
        <authorList>
            <person name="Kubasova T."/>
            <person name="Jahodarova E."/>
            <person name="Rychlik I."/>
        </authorList>
    </citation>
    <scope>NUCLEOTIDE SEQUENCE [LARGE SCALE GENOMIC DNA]</scope>
    <source>
        <strain evidence="3 4">An867</strain>
    </source>
</reference>
<keyword evidence="1" id="KW-0472">Membrane</keyword>
<proteinExistence type="predicted"/>
<feature type="domain" description="Zinc-ribbon" evidence="2">
    <location>
        <begin position="3"/>
        <end position="23"/>
    </location>
</feature>
<keyword evidence="1" id="KW-0812">Transmembrane</keyword>
<dbReference type="Pfam" id="PF13240">
    <property type="entry name" value="Zn_Ribbon_1"/>
    <property type="match status" value="1"/>
</dbReference>
<evidence type="ECO:0000256" key="1">
    <source>
        <dbReference type="SAM" id="Phobius"/>
    </source>
</evidence>
<sequence>MICPKCNAMIPDGSTACPECGTQFETHIGSFAGSVHWEDEVKPPKSERARKRSILIGCAVLALVLLFDHLCRTGTLMEIIWFFRRLLRS</sequence>
<keyword evidence="4" id="KW-1185">Reference proteome</keyword>
<evidence type="ECO:0000313" key="4">
    <source>
        <dbReference type="Proteomes" id="UP001299220"/>
    </source>
</evidence>
<organism evidence="3 4">
    <name type="scientific">Anaeromassilibacillus senegalensis</name>
    <dbReference type="NCBI Taxonomy" id="1673717"/>
    <lineage>
        <taxon>Bacteria</taxon>
        <taxon>Bacillati</taxon>
        <taxon>Bacillota</taxon>
        <taxon>Clostridia</taxon>
        <taxon>Eubacteriales</taxon>
        <taxon>Acutalibacteraceae</taxon>
        <taxon>Anaeromassilibacillus</taxon>
    </lineage>
</organism>
<dbReference type="EMBL" id="JAFBIT010000002">
    <property type="protein sequence ID" value="MCF2652661.1"/>
    <property type="molecule type" value="Genomic_DNA"/>
</dbReference>
<dbReference type="InterPro" id="IPR026870">
    <property type="entry name" value="Zinc_ribbon_dom"/>
</dbReference>
<feature type="transmembrane region" description="Helical" evidence="1">
    <location>
        <begin position="54"/>
        <end position="83"/>
    </location>
</feature>
<name>A0ABS9CNC1_9FIRM</name>
<dbReference type="RefSeq" id="WP_235323694.1">
    <property type="nucleotide sequence ID" value="NZ_JAFBIT010000002.1"/>
</dbReference>
<gene>
    <name evidence="3" type="ORF">JQM67_08605</name>
</gene>